<dbReference type="OrthoDB" id="3640at2759"/>
<proteinExistence type="predicted"/>
<dbReference type="Proteomes" id="UP000663846">
    <property type="component" value="Unassembled WGS sequence"/>
</dbReference>
<feature type="region of interest" description="Disordered" evidence="1">
    <location>
        <begin position="197"/>
        <end position="221"/>
    </location>
</feature>
<reference evidence="3" key="1">
    <citation type="submission" date="2021-01" db="EMBL/GenBank/DDBJ databases">
        <authorList>
            <person name="Kaushik A."/>
        </authorList>
    </citation>
    <scope>NUCLEOTIDE SEQUENCE</scope>
    <source>
        <strain evidence="3">AG1-1C</strain>
    </source>
</reference>
<feature type="domain" description="Fungal-type protein kinase" evidence="2">
    <location>
        <begin position="2"/>
        <end position="275"/>
    </location>
</feature>
<dbReference type="InterPro" id="IPR040976">
    <property type="entry name" value="Pkinase_fungal"/>
</dbReference>
<evidence type="ECO:0000259" key="2">
    <source>
        <dbReference type="Pfam" id="PF17667"/>
    </source>
</evidence>
<dbReference type="Pfam" id="PF17667">
    <property type="entry name" value="Pkinase_fungal"/>
    <property type="match status" value="1"/>
</dbReference>
<name>A0A8H3BYL8_9AGAM</name>
<feature type="compositionally biased region" description="Polar residues" evidence="1">
    <location>
        <begin position="201"/>
        <end position="214"/>
    </location>
</feature>
<dbReference type="PANTHER" id="PTHR38248">
    <property type="entry name" value="FUNK1 6"/>
    <property type="match status" value="1"/>
</dbReference>
<accession>A0A8H3BYL8</accession>
<evidence type="ECO:0000313" key="3">
    <source>
        <dbReference type="EMBL" id="CAE6470392.1"/>
    </source>
</evidence>
<sequence>MEFKKKNDRRNQSDDFVKVAWSMHHTMRNDPCRKYVHGLTCEDAKARLWFSDRCDLVASEDFDVNKGWKHLVRIILSILSADPTQLGYDPSIGPVRSTGSNSEPSYDIRVYDPSTGERTVYRTLKMISDVGADSMVGCATRVWEVRKFVNGDFVGPSYALKDVWVHEDRETEHVILERIRGEHPDFAEHLLTPIDYARASNPGSRSQKTPSATRDSVGHSDDITVSQTGYRDFNCFSKHPRQHYRIIFKEIGTPVHDLRSFTDVFTAIEGGWKEHSKERGVIMDLEYAKKIRDKSASHDVKTGTAAFMATEVAFTTHYRFDSVRGSRQPRSSKQKQLELLELGPPQDQEGPKPPFRHNPLHDIESIWWLCIWVMFYLAPTVMNVAEHHEHYSKVNYAFMSWVLSDSYSICYEKHENLGTPSGSICVGNSVIDDSYESGLKILKRLRDDSKSLRTCVTLAERTKEGHAGVVAAQSLFTSGPAKVYASRKQHTPK</sequence>
<dbReference type="PANTHER" id="PTHR38248:SF2">
    <property type="entry name" value="FUNK1 11"/>
    <property type="match status" value="1"/>
</dbReference>
<dbReference type="EMBL" id="CAJMWS010000979">
    <property type="protein sequence ID" value="CAE6470392.1"/>
    <property type="molecule type" value="Genomic_DNA"/>
</dbReference>
<evidence type="ECO:0000256" key="1">
    <source>
        <dbReference type="SAM" id="MobiDB-lite"/>
    </source>
</evidence>
<gene>
    <name evidence="3" type="ORF">RDB_LOCUS174771</name>
</gene>
<organism evidence="3 4">
    <name type="scientific">Rhizoctonia solani</name>
    <dbReference type="NCBI Taxonomy" id="456999"/>
    <lineage>
        <taxon>Eukaryota</taxon>
        <taxon>Fungi</taxon>
        <taxon>Dikarya</taxon>
        <taxon>Basidiomycota</taxon>
        <taxon>Agaricomycotina</taxon>
        <taxon>Agaricomycetes</taxon>
        <taxon>Cantharellales</taxon>
        <taxon>Ceratobasidiaceae</taxon>
        <taxon>Rhizoctonia</taxon>
    </lineage>
</organism>
<comment type="caution">
    <text evidence="3">The sequence shown here is derived from an EMBL/GenBank/DDBJ whole genome shotgun (WGS) entry which is preliminary data.</text>
</comment>
<evidence type="ECO:0000313" key="4">
    <source>
        <dbReference type="Proteomes" id="UP000663846"/>
    </source>
</evidence>
<protein>
    <recommendedName>
        <fullName evidence="2">Fungal-type protein kinase domain-containing protein</fullName>
    </recommendedName>
</protein>
<dbReference type="AlphaFoldDB" id="A0A8H3BYL8"/>